<dbReference type="NCBIfam" id="TIGR00196">
    <property type="entry name" value="yjeF_cterm"/>
    <property type="match status" value="1"/>
</dbReference>
<evidence type="ECO:0000256" key="4">
    <source>
        <dbReference type="ARBA" id="ARBA00023027"/>
    </source>
</evidence>
<feature type="binding site" evidence="6">
    <location>
        <position position="109"/>
    </location>
    <ligand>
        <name>(6S)-NADPHX</name>
        <dbReference type="ChEBI" id="CHEBI:64076"/>
    </ligand>
</feature>
<dbReference type="GO" id="GO:0052855">
    <property type="term" value="F:ADP-dependent NAD(P)H-hydrate dehydratase activity"/>
    <property type="evidence" value="ECO:0007669"/>
    <property type="project" value="UniProtKB-UniRule"/>
</dbReference>
<keyword evidence="1 6" id="KW-0547">Nucleotide-binding</keyword>
<protein>
    <recommendedName>
        <fullName evidence="6">ADP-dependent (S)-NAD(P)H-hydrate dehydratase</fullName>
        <ecNumber evidence="6">4.2.1.136</ecNumber>
    </recommendedName>
    <alternativeName>
        <fullName evidence="6">ADP-dependent NAD(P)HX dehydratase</fullName>
    </alternativeName>
</protein>
<comment type="cofactor">
    <cofactor evidence="6">
        <name>Mg(2+)</name>
        <dbReference type="ChEBI" id="CHEBI:18420"/>
    </cofactor>
</comment>
<dbReference type="GO" id="GO:0046496">
    <property type="term" value="P:nicotinamide nucleotide metabolic process"/>
    <property type="evidence" value="ECO:0007669"/>
    <property type="project" value="UniProtKB-UniRule"/>
</dbReference>
<dbReference type="GO" id="GO:0005524">
    <property type="term" value="F:ATP binding"/>
    <property type="evidence" value="ECO:0007669"/>
    <property type="project" value="UniProtKB-KW"/>
</dbReference>
<dbReference type="CDD" id="cd01171">
    <property type="entry name" value="YXKO-related"/>
    <property type="match status" value="1"/>
</dbReference>
<evidence type="ECO:0000256" key="2">
    <source>
        <dbReference type="ARBA" id="ARBA00022840"/>
    </source>
</evidence>
<comment type="similarity">
    <text evidence="6">Belongs to the NnrD/CARKD family.</text>
</comment>
<dbReference type="EMBL" id="QEWV01000001">
    <property type="protein sequence ID" value="PWD94277.1"/>
    <property type="molecule type" value="Genomic_DNA"/>
</dbReference>
<evidence type="ECO:0000256" key="6">
    <source>
        <dbReference type="HAMAP-Rule" id="MF_01965"/>
    </source>
</evidence>
<proteinExistence type="inferred from homology"/>
<dbReference type="Gene3D" id="3.40.1190.20">
    <property type="match status" value="1"/>
</dbReference>
<dbReference type="GO" id="GO:0110051">
    <property type="term" value="P:metabolite repair"/>
    <property type="evidence" value="ECO:0007669"/>
    <property type="project" value="TreeGrafter"/>
</dbReference>
<keyword evidence="11" id="KW-1185">Reference proteome</keyword>
<gene>
    <name evidence="6" type="primary">nnrD</name>
    <name evidence="8" type="ORF">DC077_03575</name>
    <name evidence="9" type="ORF">DC078_01675</name>
</gene>
<keyword evidence="4 6" id="KW-0520">NAD</keyword>
<dbReference type="HAMAP" id="MF_01965">
    <property type="entry name" value="NADHX_dehydratase"/>
    <property type="match status" value="1"/>
</dbReference>
<keyword evidence="2 6" id="KW-0067">ATP-binding</keyword>
<dbReference type="AlphaFoldDB" id="A0A2U2ARK4"/>
<feature type="binding site" evidence="6">
    <location>
        <position position="230"/>
    </location>
    <ligand>
        <name>(6S)-NADPHX</name>
        <dbReference type="ChEBI" id="CHEBI:64076"/>
    </ligand>
</feature>
<comment type="function">
    <text evidence="6">Catalyzes the dehydration of the S-form of NAD(P)HX at the expense of ADP, which is converted to AMP. Together with NAD(P)HX epimerase, which catalyzes the epimerization of the S- and R-forms, the enzyme allows the repair of both epimers of NAD(P)HX, a damaged form of NAD(P)H that is a result of enzymatic or heat-dependent hydration.</text>
</comment>
<keyword evidence="5 6" id="KW-0456">Lyase</keyword>
<evidence type="ECO:0000313" key="11">
    <source>
        <dbReference type="Proteomes" id="UP000245217"/>
    </source>
</evidence>
<evidence type="ECO:0000313" key="9">
    <source>
        <dbReference type="EMBL" id="PWD94277.1"/>
    </source>
</evidence>
<dbReference type="Proteomes" id="UP000245059">
    <property type="component" value="Unassembled WGS sequence"/>
</dbReference>
<name>A0A2U2ARK4_9GAMM</name>
<dbReference type="Pfam" id="PF01256">
    <property type="entry name" value="Carb_kinase"/>
    <property type="match status" value="1"/>
</dbReference>
<dbReference type="GO" id="GO:0052856">
    <property type="term" value="F:NAD(P)HX epimerase activity"/>
    <property type="evidence" value="ECO:0007669"/>
    <property type="project" value="TreeGrafter"/>
</dbReference>
<dbReference type="OrthoDB" id="9806925at2"/>
<accession>A0A2U2ARK4</accession>
<comment type="subunit">
    <text evidence="6">Homotetramer.</text>
</comment>
<sequence>MTLTVATLTPSEKRWFAITFPLLVQPRPEESHKGTFGTLHIIGGGIGMTGAPVLAGIAALKSGCGKVILGLNQEPLGISLVATAPELMLRHGKELLQEGDASALVFGCGLGMDTSAERLMQMLLQARRPHQPLLIDADGLNLLASMEDSEFPLLGEETVLTPHPKEAARLLGCSVAEIQHDRERSAQRLVEQFGCWIVLKGHHTLIASPRQEIWCNQTGNSGLATAGSGDLLSGIIGSLLAQNMPMMEAVRGGVWLHGRAADLLVAKGIGPIGLTAHEIIDEVRSLRNQLVVP</sequence>
<feature type="binding site" evidence="6">
    <location>
        <position position="229"/>
    </location>
    <ligand>
        <name>AMP</name>
        <dbReference type="ChEBI" id="CHEBI:456215"/>
    </ligand>
</feature>
<keyword evidence="3 6" id="KW-0521">NADP</keyword>
<comment type="catalytic activity">
    <reaction evidence="6">
        <text>(6S)-NADHX + ADP = AMP + phosphate + NADH + H(+)</text>
        <dbReference type="Rhea" id="RHEA:32223"/>
        <dbReference type="ChEBI" id="CHEBI:15378"/>
        <dbReference type="ChEBI" id="CHEBI:43474"/>
        <dbReference type="ChEBI" id="CHEBI:57945"/>
        <dbReference type="ChEBI" id="CHEBI:64074"/>
        <dbReference type="ChEBI" id="CHEBI:456215"/>
        <dbReference type="ChEBI" id="CHEBI:456216"/>
        <dbReference type="EC" id="4.2.1.136"/>
    </reaction>
</comment>
<evidence type="ECO:0000259" key="7">
    <source>
        <dbReference type="PROSITE" id="PS51383"/>
    </source>
</evidence>
<dbReference type="InterPro" id="IPR000631">
    <property type="entry name" value="CARKD"/>
</dbReference>
<dbReference type="PANTHER" id="PTHR12592">
    <property type="entry name" value="ATP-DEPENDENT (S)-NAD(P)H-HYDRATE DEHYDRATASE FAMILY MEMBER"/>
    <property type="match status" value="1"/>
</dbReference>
<feature type="binding site" evidence="6">
    <location>
        <begin position="200"/>
        <end position="204"/>
    </location>
    <ligand>
        <name>AMP</name>
        <dbReference type="ChEBI" id="CHEBI:456215"/>
    </ligand>
</feature>
<dbReference type="RefSeq" id="WP_109200869.1">
    <property type="nucleotide sequence ID" value="NZ_QEWS01000001.1"/>
</dbReference>
<evidence type="ECO:0000256" key="5">
    <source>
        <dbReference type="ARBA" id="ARBA00023239"/>
    </source>
</evidence>
<comment type="catalytic activity">
    <reaction evidence="6">
        <text>(6S)-NADPHX + ADP = AMP + phosphate + NADPH + H(+)</text>
        <dbReference type="Rhea" id="RHEA:32235"/>
        <dbReference type="ChEBI" id="CHEBI:15378"/>
        <dbReference type="ChEBI" id="CHEBI:43474"/>
        <dbReference type="ChEBI" id="CHEBI:57783"/>
        <dbReference type="ChEBI" id="CHEBI:64076"/>
        <dbReference type="ChEBI" id="CHEBI:456215"/>
        <dbReference type="ChEBI" id="CHEBI:456216"/>
        <dbReference type="EC" id="4.2.1.136"/>
    </reaction>
</comment>
<dbReference type="EMBL" id="QEWW01000002">
    <property type="protein sequence ID" value="PWD86905.1"/>
    <property type="molecule type" value="Genomic_DNA"/>
</dbReference>
<evidence type="ECO:0000313" key="10">
    <source>
        <dbReference type="Proteomes" id="UP000245059"/>
    </source>
</evidence>
<dbReference type="EC" id="4.2.1.136" evidence="6"/>
<organism evidence="8 10">
    <name type="scientific">Ignatzschineria cameli</name>
    <dbReference type="NCBI Taxonomy" id="2182793"/>
    <lineage>
        <taxon>Bacteria</taxon>
        <taxon>Pseudomonadati</taxon>
        <taxon>Pseudomonadota</taxon>
        <taxon>Gammaproteobacteria</taxon>
        <taxon>Cardiobacteriales</taxon>
        <taxon>Ignatzschineriaceae</taxon>
        <taxon>Ignatzschineria</taxon>
    </lineage>
</organism>
<evidence type="ECO:0000256" key="1">
    <source>
        <dbReference type="ARBA" id="ARBA00022741"/>
    </source>
</evidence>
<dbReference type="PROSITE" id="PS51383">
    <property type="entry name" value="YJEF_C_3"/>
    <property type="match status" value="1"/>
</dbReference>
<dbReference type="SUPFAM" id="SSF53613">
    <property type="entry name" value="Ribokinase-like"/>
    <property type="match status" value="1"/>
</dbReference>
<feature type="binding site" evidence="6">
    <location>
        <position position="51"/>
    </location>
    <ligand>
        <name>(6S)-NADPHX</name>
        <dbReference type="ChEBI" id="CHEBI:64076"/>
    </ligand>
</feature>
<dbReference type="Proteomes" id="UP000245217">
    <property type="component" value="Unassembled WGS sequence"/>
</dbReference>
<evidence type="ECO:0000256" key="3">
    <source>
        <dbReference type="ARBA" id="ARBA00022857"/>
    </source>
</evidence>
<reference evidence="8" key="1">
    <citation type="journal article" date="2018" name="Genome Announc.">
        <title>Ignatzschineria cameli sp. nov., isolated from necrotic foot tissue of dromedaries (Camelus dromedarius) and associated maggots (Wohlfahrtia species) in Dubai.</title>
        <authorList>
            <person name="Tsang C.C."/>
            <person name="Tang J.Y."/>
            <person name="Fong J.Y."/>
            <person name="Kinne J."/>
            <person name="Lee H.H."/>
            <person name="Joseph M."/>
            <person name="Jose S."/>
            <person name="Schuster R.K."/>
            <person name="Tang Y."/>
            <person name="Sivakumar S."/>
            <person name="Chen J.H."/>
            <person name="Teng J.L."/>
            <person name="Lau S.K."/>
            <person name="Wernery U."/>
            <person name="Woo P.C."/>
        </authorList>
    </citation>
    <scope>NUCLEOTIDE SEQUENCE</scope>
    <source>
        <strain evidence="8">UAE-HKU57</strain>
        <strain evidence="9">UAE-HKU58</strain>
    </source>
</reference>
<reference evidence="10 11" key="2">
    <citation type="submission" date="2018-05" db="EMBL/GenBank/DDBJ databases">
        <title>Ignatzschineria dubaiensis sp. nov., isolated from necrotic foot tissues of dromedaries (Camelus dromedarius) and associated maggots in Dubai, United Arab Emirates.</title>
        <authorList>
            <person name="Tsang C.C."/>
            <person name="Tang J.Y.M."/>
            <person name="Fong J.Y.H."/>
            <person name="Kinne J."/>
            <person name="Lee H.H."/>
            <person name="Joseph M."/>
            <person name="Jose S."/>
            <person name="Schuster R.K."/>
            <person name="Tang Y."/>
            <person name="Sivakumar S."/>
            <person name="Chen J.H.K."/>
            <person name="Teng J.L.L."/>
            <person name="Lau S.K.P."/>
            <person name="Wernery U."/>
            <person name="Woo P.C.Y."/>
        </authorList>
    </citation>
    <scope>NUCLEOTIDE SEQUENCE [LARGE SCALE GENOMIC DNA]</scope>
    <source>
        <strain evidence="10">UAE-HKU57</strain>
        <strain evidence="11">UAE-HKU58</strain>
    </source>
</reference>
<feature type="binding site" evidence="6">
    <location>
        <position position="163"/>
    </location>
    <ligand>
        <name>(6S)-NADPHX</name>
        <dbReference type="ChEBI" id="CHEBI:64076"/>
    </ligand>
</feature>
<comment type="caution">
    <text evidence="8">The sequence shown here is derived from an EMBL/GenBank/DDBJ whole genome shotgun (WGS) entry which is preliminary data.</text>
</comment>
<evidence type="ECO:0000313" key="8">
    <source>
        <dbReference type="EMBL" id="PWD86905.1"/>
    </source>
</evidence>
<feature type="domain" description="YjeF C-terminal" evidence="7">
    <location>
        <begin position="16"/>
        <end position="290"/>
    </location>
</feature>
<dbReference type="InterPro" id="IPR029056">
    <property type="entry name" value="Ribokinase-like"/>
</dbReference>
<dbReference type="PANTHER" id="PTHR12592:SF0">
    <property type="entry name" value="ATP-DEPENDENT (S)-NAD(P)H-HYDRATE DEHYDRATASE"/>
    <property type="match status" value="1"/>
</dbReference>